<evidence type="ECO:0000256" key="1">
    <source>
        <dbReference type="ARBA" id="ARBA00004651"/>
    </source>
</evidence>
<feature type="domain" description="Type II secretion system protein GspF" evidence="7">
    <location>
        <begin position="165"/>
        <end position="293"/>
    </location>
</feature>
<evidence type="ECO:0000256" key="2">
    <source>
        <dbReference type="ARBA" id="ARBA00022475"/>
    </source>
</evidence>
<keyword evidence="5 6" id="KW-0472">Membrane</keyword>
<keyword evidence="9" id="KW-1185">Reference proteome</keyword>
<accession>A0A5A9Z528</accession>
<comment type="caution">
    <text evidence="8">The sequence shown here is derived from an EMBL/GenBank/DDBJ whole genome shotgun (WGS) entry which is preliminary data.</text>
</comment>
<proteinExistence type="predicted"/>
<reference evidence="8 9" key="1">
    <citation type="submission" date="2019-07" db="EMBL/GenBank/DDBJ databases">
        <title>Aquicoccus porphyridii gen. nov., sp. nov., isolated from a small marine red alga, Porphyridium marinum.</title>
        <authorList>
            <person name="Liu L."/>
        </authorList>
    </citation>
    <scope>NUCLEOTIDE SEQUENCE [LARGE SCALE GENOMIC DNA]</scope>
    <source>
        <strain evidence="8 9">L1 8-17</strain>
    </source>
</reference>
<sequence length="304" mass="33608">MTAPDLSSLLSVLLACGLIFMIAALWLLSRRSGPSTEAQRPRNLRRDRNVPLRRGGLISLLMRYLEEPDEKSREKLRKTLFQAGFPGPSAPHYFAISKLVCGLIAIPISLVVFNLILQISFAENAMWLIVGSLTFLVGYSLPGIFIQSRADRYVAKIAKGLPDALDLMLVSVEAGQSLDLSLVRVAKSLHRIHPELAERFATTAEALKAGADRASAFERLAYETDNIDLKSFARVVLQSSTMGTPVAETFRVFSADQRSRRITRIEEQANVLPTKLTLGTMLFTVPPFLLLMLAPALYSISKSF</sequence>
<organism evidence="8 9">
    <name type="scientific">Aquicoccus porphyridii</name>
    <dbReference type="NCBI Taxonomy" id="1852029"/>
    <lineage>
        <taxon>Bacteria</taxon>
        <taxon>Pseudomonadati</taxon>
        <taxon>Pseudomonadota</taxon>
        <taxon>Alphaproteobacteria</taxon>
        <taxon>Rhodobacterales</taxon>
        <taxon>Paracoccaceae</taxon>
        <taxon>Aquicoccus</taxon>
    </lineage>
</organism>
<keyword evidence="2" id="KW-1003">Cell membrane</keyword>
<evidence type="ECO:0000256" key="6">
    <source>
        <dbReference type="SAM" id="Phobius"/>
    </source>
</evidence>
<dbReference type="RefSeq" id="WP_111367675.1">
    <property type="nucleotide sequence ID" value="NZ_JASHJG010000023.1"/>
</dbReference>
<dbReference type="GO" id="GO:0005886">
    <property type="term" value="C:plasma membrane"/>
    <property type="evidence" value="ECO:0007669"/>
    <property type="project" value="UniProtKB-SubCell"/>
</dbReference>
<evidence type="ECO:0000313" key="9">
    <source>
        <dbReference type="Proteomes" id="UP000325291"/>
    </source>
</evidence>
<evidence type="ECO:0000256" key="4">
    <source>
        <dbReference type="ARBA" id="ARBA00022989"/>
    </source>
</evidence>
<feature type="transmembrane region" description="Helical" evidence="6">
    <location>
        <begin position="276"/>
        <end position="298"/>
    </location>
</feature>
<dbReference type="InterPro" id="IPR018076">
    <property type="entry name" value="T2SS_GspF_dom"/>
</dbReference>
<feature type="transmembrane region" description="Helical" evidence="6">
    <location>
        <begin position="125"/>
        <end position="146"/>
    </location>
</feature>
<evidence type="ECO:0000256" key="3">
    <source>
        <dbReference type="ARBA" id="ARBA00022692"/>
    </source>
</evidence>
<keyword evidence="3 6" id="KW-0812">Transmembrane</keyword>
<dbReference type="AlphaFoldDB" id="A0A5A9Z528"/>
<feature type="transmembrane region" description="Helical" evidence="6">
    <location>
        <begin position="99"/>
        <end position="119"/>
    </location>
</feature>
<keyword evidence="4 6" id="KW-1133">Transmembrane helix</keyword>
<feature type="transmembrane region" description="Helical" evidence="6">
    <location>
        <begin position="6"/>
        <end position="28"/>
    </location>
</feature>
<protein>
    <submittedName>
        <fullName evidence="8">Type II secretion system F family protein</fullName>
    </submittedName>
</protein>
<name>A0A5A9Z528_9RHOB</name>
<comment type="subcellular location">
    <subcellularLocation>
        <location evidence="1">Cell membrane</location>
        <topology evidence="1">Multi-pass membrane protein</topology>
    </subcellularLocation>
</comment>
<evidence type="ECO:0000259" key="7">
    <source>
        <dbReference type="Pfam" id="PF00482"/>
    </source>
</evidence>
<dbReference type="Pfam" id="PF00482">
    <property type="entry name" value="T2SSF"/>
    <property type="match status" value="1"/>
</dbReference>
<dbReference type="Proteomes" id="UP000325291">
    <property type="component" value="Unassembled WGS sequence"/>
</dbReference>
<dbReference type="PANTHER" id="PTHR35007:SF2">
    <property type="entry name" value="PILUS ASSEMBLE PROTEIN"/>
    <property type="match status" value="1"/>
</dbReference>
<dbReference type="EMBL" id="VINQ01000015">
    <property type="protein sequence ID" value="KAA0912244.1"/>
    <property type="molecule type" value="Genomic_DNA"/>
</dbReference>
<dbReference type="PANTHER" id="PTHR35007">
    <property type="entry name" value="INTEGRAL MEMBRANE PROTEIN-RELATED"/>
    <property type="match status" value="1"/>
</dbReference>
<evidence type="ECO:0000313" key="8">
    <source>
        <dbReference type="EMBL" id="KAA0912244.1"/>
    </source>
</evidence>
<evidence type="ECO:0000256" key="5">
    <source>
        <dbReference type="ARBA" id="ARBA00023136"/>
    </source>
</evidence>
<gene>
    <name evidence="8" type="ORF">FLO80_16680</name>
</gene>